<keyword evidence="4" id="KW-1185">Reference proteome</keyword>
<dbReference type="NCBIfam" id="NF033538">
    <property type="entry name" value="transpos_IS91"/>
    <property type="match status" value="1"/>
</dbReference>
<comment type="caution">
    <text evidence="3">The sequence shown here is derived from an EMBL/GenBank/DDBJ whole genome shotgun (WGS) entry which is preliminary data.</text>
</comment>
<dbReference type="EMBL" id="LGTC01000001">
    <property type="protein sequence ID" value="KNY27910.1"/>
    <property type="molecule type" value="Genomic_DNA"/>
</dbReference>
<accession>A0A0L6JQE3</accession>
<evidence type="ECO:0000259" key="1">
    <source>
        <dbReference type="Pfam" id="PF04986"/>
    </source>
</evidence>
<name>A0A0L6JQE3_9FIRM</name>
<gene>
    <name evidence="3" type="ORF">Bccel_3181</name>
</gene>
<dbReference type="GO" id="GO:0003677">
    <property type="term" value="F:DNA binding"/>
    <property type="evidence" value="ECO:0007669"/>
    <property type="project" value="InterPro"/>
</dbReference>
<evidence type="ECO:0000313" key="3">
    <source>
        <dbReference type="EMBL" id="KNY27910.1"/>
    </source>
</evidence>
<dbReference type="InterPro" id="IPR007069">
    <property type="entry name" value="Transposase_32"/>
</dbReference>
<evidence type="ECO:0000259" key="2">
    <source>
        <dbReference type="Pfam" id="PF14319"/>
    </source>
</evidence>
<evidence type="ECO:0000313" key="4">
    <source>
        <dbReference type="Proteomes" id="UP000036923"/>
    </source>
</evidence>
<dbReference type="RefSeq" id="WP_050753512.1">
    <property type="nucleotide sequence ID" value="NZ_LGTC01000001.1"/>
</dbReference>
<feature type="domain" description="Transposase IS801/IS1294" evidence="1">
    <location>
        <begin position="153"/>
        <end position="333"/>
    </location>
</feature>
<dbReference type="Proteomes" id="UP000036923">
    <property type="component" value="Unassembled WGS sequence"/>
</dbReference>
<proteinExistence type="predicted"/>
<dbReference type="InterPro" id="IPR054832">
    <property type="entry name" value="transpos_IS91"/>
</dbReference>
<dbReference type="eggNOG" id="COG0517">
    <property type="taxonomic scope" value="Bacteria"/>
</dbReference>
<feature type="domain" description="Transposase zinc-binding" evidence="2">
    <location>
        <begin position="24"/>
        <end position="113"/>
    </location>
</feature>
<protein>
    <submittedName>
        <fullName evidence="3">Transposase</fullName>
    </submittedName>
</protein>
<dbReference type="PANTHER" id="PTHR37023">
    <property type="entry name" value="TRANSPOSASE"/>
    <property type="match status" value="1"/>
</dbReference>
<dbReference type="InterPro" id="IPR026889">
    <property type="entry name" value="Zn_Tnp"/>
</dbReference>
<dbReference type="AlphaFoldDB" id="A0A0L6JQE3"/>
<dbReference type="Pfam" id="PF14319">
    <property type="entry name" value="Zn_Tnp_IS91"/>
    <property type="match status" value="1"/>
</dbReference>
<dbReference type="STRING" id="398512.Bccel_3181"/>
<reference evidence="4" key="1">
    <citation type="submission" date="2015-07" db="EMBL/GenBank/DDBJ databases">
        <title>Near-Complete Genome Sequence of the Cellulolytic Bacterium Bacteroides (Pseudobacteroides) cellulosolvens ATCC 35603.</title>
        <authorList>
            <person name="Dassa B."/>
            <person name="Utturkar S.M."/>
            <person name="Klingeman D.M."/>
            <person name="Hurt R.A."/>
            <person name="Keller M."/>
            <person name="Xu J."/>
            <person name="Reddy Y.H.K."/>
            <person name="Borovok I."/>
            <person name="Grinberg I.R."/>
            <person name="Lamed R."/>
            <person name="Zhivin O."/>
            <person name="Bayer E.A."/>
            <person name="Brown S.D."/>
        </authorList>
    </citation>
    <scope>NUCLEOTIDE SEQUENCE [LARGE SCALE GENOMIC DNA]</scope>
    <source>
        <strain evidence="4">DSM 2933</strain>
    </source>
</reference>
<dbReference type="GO" id="GO:0006313">
    <property type="term" value="P:DNA transposition"/>
    <property type="evidence" value="ECO:0007669"/>
    <property type="project" value="InterPro"/>
</dbReference>
<dbReference type="GO" id="GO:0004803">
    <property type="term" value="F:transposase activity"/>
    <property type="evidence" value="ECO:0007669"/>
    <property type="project" value="InterPro"/>
</dbReference>
<organism evidence="3 4">
    <name type="scientific">Pseudobacteroides cellulosolvens ATCC 35603 = DSM 2933</name>
    <dbReference type="NCBI Taxonomy" id="398512"/>
    <lineage>
        <taxon>Bacteria</taxon>
        <taxon>Bacillati</taxon>
        <taxon>Bacillota</taxon>
        <taxon>Clostridia</taxon>
        <taxon>Eubacteriales</taxon>
        <taxon>Oscillospiraceae</taxon>
        <taxon>Pseudobacteroides</taxon>
    </lineage>
</organism>
<dbReference type="PANTHER" id="PTHR37023:SF1">
    <property type="entry name" value="ISSOD25 TRANSPOSASE TNPA_ISSOD25"/>
    <property type="match status" value="1"/>
</dbReference>
<sequence length="392" mass="45994">MITPKNKNNTVENVRNATKDISDIFRKHFYKIKSKYRYPYHVLRAVESICQCRTNSLGTQIYKCDSCGEEHEIAMSCGNRHCPKCQHEKRKDWLDKQIDRMLPIDYFHVVFTLPDSLNDLILHNQKILYGVLLKCVKETLIELGRDRMRADIGAIAILHTWGQNLSYHPHVHSVVTGGGINVDSKKWISSKKGYLLPVEVMSTLFKGKFLSYTKELQQKLTKKGKEKISHEELKDLLKPLYKKDWVVYSKKPFANSEEVFKYMGNYTHRVAINNNRIENVDEDEVTFRYRDYKDKSTIKSMTLPVTEFMRRFLLHILPPNFVKIRYFGILANSSVKMRELCVGVFEDWNFQKDKASDPCIKESKKCVKCNMGNMMLISLMYRSRDRPYTRVS</sequence>
<dbReference type="Pfam" id="PF04986">
    <property type="entry name" value="Y2_Tnp"/>
    <property type="match status" value="1"/>
</dbReference>